<dbReference type="InterPro" id="IPR007848">
    <property type="entry name" value="Small_mtfrase_dom"/>
</dbReference>
<reference evidence="5" key="1">
    <citation type="journal article" date="2023" name="Microbiol Resour">
        <title>Genome Sequences of Rhodoplanes serenus and Two Thermotolerant Strains, Rhodoplanes tepidamans and 'Rhodoplanes cryptolactis,' Further Refine the Genus.</title>
        <authorList>
            <person name="Rayyan A.A."/>
            <person name="Kyndt J.A."/>
        </authorList>
    </citation>
    <scope>NUCLEOTIDE SEQUENCE</scope>
    <source>
        <strain evidence="5">DSM 9987</strain>
    </source>
</reference>
<evidence type="ECO:0000256" key="2">
    <source>
        <dbReference type="ARBA" id="ARBA00022691"/>
    </source>
</evidence>
<dbReference type="PANTHER" id="PTHR47739">
    <property type="entry name" value="TRNA1(VAL) (ADENINE(37)-N6)-METHYLTRANSFERASE"/>
    <property type="match status" value="1"/>
</dbReference>
<evidence type="ECO:0000313" key="6">
    <source>
        <dbReference type="Proteomes" id="UP001165652"/>
    </source>
</evidence>
<dbReference type="PANTHER" id="PTHR47739:SF1">
    <property type="entry name" value="TRNA1(VAL) (ADENINE(37)-N6)-METHYLTRANSFERASE"/>
    <property type="match status" value="1"/>
</dbReference>
<keyword evidence="6" id="KW-1185">Reference proteome</keyword>
<gene>
    <name evidence="5" type="ORF">PQJ73_02320</name>
</gene>
<dbReference type="Gene3D" id="3.40.50.150">
    <property type="entry name" value="Vaccinia Virus protein VP39"/>
    <property type="match status" value="1"/>
</dbReference>
<keyword evidence="2" id="KW-0949">S-adenosyl-L-methionine</keyword>
<evidence type="ECO:0000313" key="5">
    <source>
        <dbReference type="EMBL" id="MDC7784506.1"/>
    </source>
</evidence>
<dbReference type="Proteomes" id="UP001165652">
    <property type="component" value="Unassembled WGS sequence"/>
</dbReference>
<accession>A0ABT5J529</accession>
<dbReference type="EMBL" id="JAQQLI010000002">
    <property type="protein sequence ID" value="MDC7784506.1"/>
    <property type="molecule type" value="Genomic_DNA"/>
</dbReference>
<dbReference type="GO" id="GO:0032259">
    <property type="term" value="P:methylation"/>
    <property type="evidence" value="ECO:0007669"/>
    <property type="project" value="UniProtKB-KW"/>
</dbReference>
<feature type="compositionally biased region" description="Pro residues" evidence="3">
    <location>
        <begin position="1"/>
        <end position="10"/>
    </location>
</feature>
<feature type="region of interest" description="Disordered" evidence="3">
    <location>
        <begin position="1"/>
        <end position="26"/>
    </location>
</feature>
<dbReference type="InterPro" id="IPR002052">
    <property type="entry name" value="DNA_methylase_N6_adenine_CS"/>
</dbReference>
<dbReference type="SUPFAM" id="SSF53335">
    <property type="entry name" value="S-adenosyl-L-methionine-dependent methyltransferases"/>
    <property type="match status" value="1"/>
</dbReference>
<dbReference type="RefSeq" id="WP_272775355.1">
    <property type="nucleotide sequence ID" value="NZ_JAQQLI010000002.1"/>
</dbReference>
<comment type="caution">
    <text evidence="5">The sequence shown here is derived from an EMBL/GenBank/DDBJ whole genome shotgun (WGS) entry which is preliminary data.</text>
</comment>
<evidence type="ECO:0000256" key="3">
    <source>
        <dbReference type="SAM" id="MobiDB-lite"/>
    </source>
</evidence>
<name>A0ABT5J529_RHOTP</name>
<protein>
    <submittedName>
        <fullName evidence="5">Methyltransferase</fullName>
    </submittedName>
</protein>
<dbReference type="InterPro" id="IPR050210">
    <property type="entry name" value="tRNA_Adenine-N(6)_MTase"/>
</dbReference>
<dbReference type="GO" id="GO:0008168">
    <property type="term" value="F:methyltransferase activity"/>
    <property type="evidence" value="ECO:0007669"/>
    <property type="project" value="UniProtKB-KW"/>
</dbReference>
<keyword evidence="1 5" id="KW-0489">Methyltransferase</keyword>
<evidence type="ECO:0000256" key="1">
    <source>
        <dbReference type="ARBA" id="ARBA00022603"/>
    </source>
</evidence>
<dbReference type="InterPro" id="IPR029063">
    <property type="entry name" value="SAM-dependent_MTases_sf"/>
</dbReference>
<evidence type="ECO:0000259" key="4">
    <source>
        <dbReference type="Pfam" id="PF05175"/>
    </source>
</evidence>
<sequence length="275" mass="27939">MRPEAQPPAPASAGPDRSERFPAAGWSDDGVLGGRLRLLQPRRGHRFGHDAVLLAAATPGAAGEHAVELGAGVGAAGLALARRVPGLRTTLVEIDPDLAAAAAENAARNGLADRVAALRLDVAAPASAWASAGLPAGSADRVLANPPFNDSKTRSASPDPERRRAHVAGAALLDTWIAAAARLLRPGGTLSLIWPADGLAEVLERIAGRFGSVALLPVHGKAGQPAIRVLVRATRDGRAPLVLWPGLVLNDAAGRPAAEAEAVLRAGEALPLAGA</sequence>
<dbReference type="PROSITE" id="PS00092">
    <property type="entry name" value="N6_MTASE"/>
    <property type="match status" value="1"/>
</dbReference>
<dbReference type="Pfam" id="PF05175">
    <property type="entry name" value="MTS"/>
    <property type="match status" value="1"/>
</dbReference>
<feature type="domain" description="Methyltransferase small" evidence="4">
    <location>
        <begin position="53"/>
        <end position="197"/>
    </location>
</feature>
<proteinExistence type="predicted"/>
<reference evidence="5" key="2">
    <citation type="submission" date="2023-02" db="EMBL/GenBank/DDBJ databases">
        <authorList>
            <person name="Rayyan A."/>
            <person name="Meyer T."/>
            <person name="Kyndt J.A."/>
        </authorList>
    </citation>
    <scope>NUCLEOTIDE SEQUENCE</scope>
    <source>
        <strain evidence="5">DSM 9987</strain>
    </source>
</reference>
<feature type="region of interest" description="Disordered" evidence="3">
    <location>
        <begin position="141"/>
        <end position="163"/>
    </location>
</feature>
<keyword evidence="1 5" id="KW-0808">Transferase</keyword>
<organism evidence="5 6">
    <name type="scientific">Rhodoplanes tepidamans</name>
    <name type="common">Rhodoplanes cryptolactis</name>
    <dbReference type="NCBI Taxonomy" id="200616"/>
    <lineage>
        <taxon>Bacteria</taxon>
        <taxon>Pseudomonadati</taxon>
        <taxon>Pseudomonadota</taxon>
        <taxon>Alphaproteobacteria</taxon>
        <taxon>Hyphomicrobiales</taxon>
        <taxon>Nitrobacteraceae</taxon>
        <taxon>Rhodoplanes</taxon>
    </lineage>
</organism>